<reference evidence="2 3" key="1">
    <citation type="submission" date="2024-08" db="EMBL/GenBank/DDBJ databases">
        <authorList>
            <person name="Cucini C."/>
            <person name="Frati F."/>
        </authorList>
    </citation>
    <scope>NUCLEOTIDE SEQUENCE [LARGE SCALE GENOMIC DNA]</scope>
</reference>
<dbReference type="EMBL" id="CAXLJM020000147">
    <property type="protein sequence ID" value="CAL8141635.1"/>
    <property type="molecule type" value="Genomic_DNA"/>
</dbReference>
<sequence length="244" mass="26363">MELNTTGKDLYRQARRLSLALRSRSPSPAATNDRGRSNTTRKTSNSSTTPEEKKPKAEPEKPTSSSKKVTLMRQVTLVDLPQKLAEVMNNPSETVNIVKVKAPSQPNISVTDPSGKKMMTEDIIMIVPGTPSNSQSTEDLDAITSANENGDGENGEQDRESFLINVKMKKSQGNNGTNGKPKGLRTAISGIAVGISRLPKNQALRKKLKENKIAVVTADVLTDMGCVAFADKQKQVLSQACSIL</sequence>
<keyword evidence="3" id="KW-1185">Reference proteome</keyword>
<gene>
    <name evidence="2" type="ORF">ODALV1_LOCUS28810</name>
</gene>
<feature type="compositionally biased region" description="Basic and acidic residues" evidence="1">
    <location>
        <begin position="50"/>
        <end position="61"/>
    </location>
</feature>
<comment type="caution">
    <text evidence="2">The sequence shown here is derived from an EMBL/GenBank/DDBJ whole genome shotgun (WGS) entry which is preliminary data.</text>
</comment>
<feature type="compositionally biased region" description="Low complexity" evidence="1">
    <location>
        <begin position="16"/>
        <end position="30"/>
    </location>
</feature>
<feature type="region of interest" description="Disordered" evidence="1">
    <location>
        <begin position="1"/>
        <end position="70"/>
    </location>
</feature>
<protein>
    <submittedName>
        <fullName evidence="2">Uncharacterized protein</fullName>
    </submittedName>
</protein>
<organism evidence="2 3">
    <name type="scientific">Orchesella dallaii</name>
    <dbReference type="NCBI Taxonomy" id="48710"/>
    <lineage>
        <taxon>Eukaryota</taxon>
        <taxon>Metazoa</taxon>
        <taxon>Ecdysozoa</taxon>
        <taxon>Arthropoda</taxon>
        <taxon>Hexapoda</taxon>
        <taxon>Collembola</taxon>
        <taxon>Entomobryomorpha</taxon>
        <taxon>Entomobryoidea</taxon>
        <taxon>Orchesellidae</taxon>
        <taxon>Orchesellinae</taxon>
        <taxon>Orchesella</taxon>
    </lineage>
</organism>
<feature type="compositionally biased region" description="Low complexity" evidence="1">
    <location>
        <begin position="37"/>
        <end position="49"/>
    </location>
</feature>
<accession>A0ABP1S1X5</accession>
<dbReference type="Proteomes" id="UP001642540">
    <property type="component" value="Unassembled WGS sequence"/>
</dbReference>
<evidence type="ECO:0000256" key="1">
    <source>
        <dbReference type="SAM" id="MobiDB-lite"/>
    </source>
</evidence>
<evidence type="ECO:0000313" key="2">
    <source>
        <dbReference type="EMBL" id="CAL8141635.1"/>
    </source>
</evidence>
<proteinExistence type="predicted"/>
<name>A0ABP1S1X5_9HEXA</name>
<evidence type="ECO:0000313" key="3">
    <source>
        <dbReference type="Proteomes" id="UP001642540"/>
    </source>
</evidence>